<name>A0A6D2KYK5_9BRAS</name>
<keyword evidence="3" id="KW-1185">Reference proteome</keyword>
<dbReference type="AlphaFoldDB" id="A0A6D2KYK5"/>
<dbReference type="OrthoDB" id="1081002at2759"/>
<proteinExistence type="predicted"/>
<feature type="region of interest" description="Disordered" evidence="1">
    <location>
        <begin position="1"/>
        <end position="24"/>
    </location>
</feature>
<organism evidence="2 3">
    <name type="scientific">Microthlaspi erraticum</name>
    <dbReference type="NCBI Taxonomy" id="1685480"/>
    <lineage>
        <taxon>Eukaryota</taxon>
        <taxon>Viridiplantae</taxon>
        <taxon>Streptophyta</taxon>
        <taxon>Embryophyta</taxon>
        <taxon>Tracheophyta</taxon>
        <taxon>Spermatophyta</taxon>
        <taxon>Magnoliopsida</taxon>
        <taxon>eudicotyledons</taxon>
        <taxon>Gunneridae</taxon>
        <taxon>Pentapetalae</taxon>
        <taxon>rosids</taxon>
        <taxon>malvids</taxon>
        <taxon>Brassicales</taxon>
        <taxon>Brassicaceae</taxon>
        <taxon>Coluteocarpeae</taxon>
        <taxon>Microthlaspi</taxon>
    </lineage>
</organism>
<feature type="compositionally biased region" description="Basic and acidic residues" evidence="1">
    <location>
        <begin position="117"/>
        <end position="127"/>
    </location>
</feature>
<evidence type="ECO:0000256" key="1">
    <source>
        <dbReference type="SAM" id="MobiDB-lite"/>
    </source>
</evidence>
<reference evidence="2" key="1">
    <citation type="submission" date="2020-01" db="EMBL/GenBank/DDBJ databases">
        <authorList>
            <person name="Mishra B."/>
        </authorList>
    </citation>
    <scope>NUCLEOTIDE SEQUENCE [LARGE SCALE GENOMIC DNA]</scope>
</reference>
<dbReference type="EMBL" id="CACVBM020001695">
    <property type="protein sequence ID" value="CAA7057597.1"/>
    <property type="molecule type" value="Genomic_DNA"/>
</dbReference>
<dbReference type="Proteomes" id="UP000467841">
    <property type="component" value="Unassembled WGS sequence"/>
</dbReference>
<evidence type="ECO:0000313" key="3">
    <source>
        <dbReference type="Proteomes" id="UP000467841"/>
    </source>
</evidence>
<feature type="region of interest" description="Disordered" evidence="1">
    <location>
        <begin position="94"/>
        <end position="141"/>
    </location>
</feature>
<protein>
    <submittedName>
        <fullName evidence="2">Uncharacterized protein</fullName>
    </submittedName>
</protein>
<comment type="caution">
    <text evidence="2">The sequence shown here is derived from an EMBL/GenBank/DDBJ whole genome shotgun (WGS) entry which is preliminary data.</text>
</comment>
<feature type="region of interest" description="Disordered" evidence="1">
    <location>
        <begin position="182"/>
        <end position="208"/>
    </location>
</feature>
<gene>
    <name evidence="2" type="ORF">MERR_LOCUS44833</name>
</gene>
<evidence type="ECO:0000313" key="2">
    <source>
        <dbReference type="EMBL" id="CAA7057597.1"/>
    </source>
</evidence>
<sequence>MEVIDQNNMGNKVRESRKGKDLPNIALSNSFGNLGEDMESGELRKGLDTYMDVGASESRVNEKGMEVNVGSGNKENIAPDFVIEEAIDGENASGLVFRASSGPHPNPSRLGSKNKKHENGKSAESGRPKKANLTRPARGLVFGPAKGELELSTSGKRLRVKQGAVGRSGGFIVTGRTFERENHAPEKNSLVETMDAQMGKEGSLSAEE</sequence>
<feature type="compositionally biased region" description="Polar residues" evidence="1">
    <location>
        <begin position="1"/>
        <end position="10"/>
    </location>
</feature>
<feature type="compositionally biased region" description="Basic and acidic residues" evidence="1">
    <location>
        <begin position="12"/>
        <end position="21"/>
    </location>
</feature>
<accession>A0A6D2KYK5</accession>